<reference evidence="2 3" key="1">
    <citation type="submission" date="2023-06" db="EMBL/GenBank/DDBJ databases">
        <title>Black Yeasts Isolated from many extreme environments.</title>
        <authorList>
            <person name="Coleine C."/>
            <person name="Stajich J.E."/>
            <person name="Selbmann L."/>
        </authorList>
    </citation>
    <scope>NUCLEOTIDE SEQUENCE [LARGE SCALE GENOMIC DNA]</scope>
    <source>
        <strain evidence="2 3">CCFEE 5887</strain>
    </source>
</reference>
<evidence type="ECO:0000313" key="2">
    <source>
        <dbReference type="EMBL" id="KAK5531723.1"/>
    </source>
</evidence>
<name>A0AAV9Q1C4_9PEZI</name>
<comment type="caution">
    <text evidence="2">The sequence shown here is derived from an EMBL/GenBank/DDBJ whole genome shotgun (WGS) entry which is preliminary data.</text>
</comment>
<accession>A0AAV9Q1C4</accession>
<sequence length="597" mass="66574">MPTKPKRAKSPDSQFLFVNEDASTVTRTTKDAELDRTKQSHVQRQNFARKRRLRGQSISGQQSSSQSSVSPSPAIVEPSNEVPSSAQGAPSYGNDYFNIFQNLDLGEAQYYSTSPASLPQDPLDPRLFAMFSNPFASTASSPSVLTMPVGGFDASPFYRPDQSFDMSPPNYTATLPQRGSMNMSSPSRSSSRITSPIANNQRILEQWAPLLIQHYNTVILPEKFWKDVQKVPLGQIRHAPSIHSDMKACMSEPAHMYAFLASAAIQMLVREGKLLLPNVSEEDYQRVPTFFKTKAIQAVRTKLASGQIDHQVAVDVHKLYCTGIHADNPEVAEPHFQALLSMIESLGGLSTFDDYQQEKMIMIDCLAALKTLGVPRLLSTWDPGSLPDEILSSLESQSRYDFGLGVRLEAMFQALNATRLMTDAFSDLIQLLKMSAYLHDADQYIPEHHKWFSWRCLTLLHGLLSMPLRTEMDDRMECLRIAAAFWVALARSPQLGRRAASKSAHLLRQKLESTGIESLWGPHADCLLWVVVLGGICADNGDDLQWYVDVSRGAAGELGLNTPAGLQELFSQLLYDPPSQRDMLLRFAERMWPIVES</sequence>
<dbReference type="PANTHER" id="PTHR37540:SF5">
    <property type="entry name" value="TRANSCRIPTION FACTOR DOMAIN-CONTAINING PROTEIN"/>
    <property type="match status" value="1"/>
</dbReference>
<dbReference type="PANTHER" id="PTHR37540">
    <property type="entry name" value="TRANSCRIPTION FACTOR (ACR-2), PUTATIVE-RELATED-RELATED"/>
    <property type="match status" value="1"/>
</dbReference>
<gene>
    <name evidence="2" type="ORF">LTR25_008053</name>
</gene>
<proteinExistence type="predicted"/>
<feature type="compositionally biased region" description="Basic and acidic residues" evidence="1">
    <location>
        <begin position="28"/>
        <end position="38"/>
    </location>
</feature>
<evidence type="ECO:0000313" key="3">
    <source>
        <dbReference type="Proteomes" id="UP001345827"/>
    </source>
</evidence>
<feature type="region of interest" description="Disordered" evidence="1">
    <location>
        <begin position="1"/>
        <end position="88"/>
    </location>
</feature>
<dbReference type="AlphaFoldDB" id="A0AAV9Q1C4"/>
<feature type="compositionally biased region" description="Low complexity" evidence="1">
    <location>
        <begin position="180"/>
        <end position="194"/>
    </location>
</feature>
<dbReference type="Proteomes" id="UP001345827">
    <property type="component" value="Unassembled WGS sequence"/>
</dbReference>
<organism evidence="2 3">
    <name type="scientific">Vermiconidia calcicola</name>
    <dbReference type="NCBI Taxonomy" id="1690605"/>
    <lineage>
        <taxon>Eukaryota</taxon>
        <taxon>Fungi</taxon>
        <taxon>Dikarya</taxon>
        <taxon>Ascomycota</taxon>
        <taxon>Pezizomycotina</taxon>
        <taxon>Dothideomycetes</taxon>
        <taxon>Dothideomycetidae</taxon>
        <taxon>Mycosphaerellales</taxon>
        <taxon>Extremaceae</taxon>
        <taxon>Vermiconidia</taxon>
    </lineage>
</organism>
<protein>
    <submittedName>
        <fullName evidence="2">Uncharacterized protein</fullName>
    </submittedName>
</protein>
<keyword evidence="3" id="KW-1185">Reference proteome</keyword>
<feature type="region of interest" description="Disordered" evidence="1">
    <location>
        <begin position="172"/>
        <end position="194"/>
    </location>
</feature>
<feature type="compositionally biased region" description="Low complexity" evidence="1">
    <location>
        <begin position="55"/>
        <end position="76"/>
    </location>
</feature>
<dbReference type="EMBL" id="JAXLQG010000016">
    <property type="protein sequence ID" value="KAK5531723.1"/>
    <property type="molecule type" value="Genomic_DNA"/>
</dbReference>
<evidence type="ECO:0000256" key="1">
    <source>
        <dbReference type="SAM" id="MobiDB-lite"/>
    </source>
</evidence>